<dbReference type="Pfam" id="PF00561">
    <property type="entry name" value="Abhydrolase_1"/>
    <property type="match status" value="1"/>
</dbReference>
<organism evidence="2 3">
    <name type="scientific">Sandaracinobacteroides saxicola</name>
    <dbReference type="NCBI Taxonomy" id="2759707"/>
    <lineage>
        <taxon>Bacteria</taxon>
        <taxon>Pseudomonadati</taxon>
        <taxon>Pseudomonadota</taxon>
        <taxon>Alphaproteobacteria</taxon>
        <taxon>Sphingomonadales</taxon>
        <taxon>Sphingosinicellaceae</taxon>
        <taxon>Sandaracinobacteroides</taxon>
    </lineage>
</organism>
<sequence>MISRHFVDVVDATSGALRRVHYRKCGSGPPLLLVHQSPRSGGEYEGVMARWAAHFTCYAPDSPGFGDSAPLHKADPQVEDYADAALGFLDAMGLPQVGAYGFHSGAIILVTAVKRAAHRFSALACGGYAVWSEAEKADFGANYTPAFLPLPYGEHLAWLWGRILEQSWFFPWYRADDAARLPMANDDPGKVHPIVMEVLAAGDSFRLGYAAVLRANRDVPGPGVATPPVLLSAYQGDPLAAHLARLGTLPPNWRAEGVATPDELEALALAHLRAHPAACAATAVEVADEGFVPVAAAGFDGLIHWRGNGEVLHLHAPGGAASAFGVEALAVDLPGHGLSGDWDGAPESLADWAEVVAAAVAALGVAVRSVEGRGWSVRLAAAVAARLGVGPVAAADPKGAVAEWRAQGLPDLVPDRFGGHLQRGWQMLRAETFFEPWFAASAATARAFDVAEATPEALAVRHLALMRARAARPLLNACLDAAGG</sequence>
<dbReference type="Proteomes" id="UP000515292">
    <property type="component" value="Chromosome"/>
</dbReference>
<dbReference type="InterPro" id="IPR029058">
    <property type="entry name" value="AB_hydrolase_fold"/>
</dbReference>
<keyword evidence="3" id="KW-1185">Reference proteome</keyword>
<reference evidence="2 3" key="1">
    <citation type="submission" date="2020-07" db="EMBL/GenBank/DDBJ databases">
        <title>Complete genome sequence for Sandaracinobacter sp. M6.</title>
        <authorList>
            <person name="Tang Y."/>
            <person name="Liu Q."/>
            <person name="Guo Z."/>
            <person name="Lei P."/>
            <person name="Huang B."/>
        </authorList>
    </citation>
    <scope>NUCLEOTIDE SEQUENCE [LARGE SCALE GENOMIC DNA]</scope>
    <source>
        <strain evidence="2 3">M6</strain>
    </source>
</reference>
<evidence type="ECO:0000313" key="3">
    <source>
        <dbReference type="Proteomes" id="UP000515292"/>
    </source>
</evidence>
<dbReference type="InterPro" id="IPR050266">
    <property type="entry name" value="AB_hydrolase_sf"/>
</dbReference>
<protein>
    <submittedName>
        <fullName evidence="2">Alpha/beta fold hydrolase</fullName>
    </submittedName>
</protein>
<dbReference type="AlphaFoldDB" id="A0A7G5IED2"/>
<evidence type="ECO:0000313" key="2">
    <source>
        <dbReference type="EMBL" id="QMW21724.1"/>
    </source>
</evidence>
<dbReference type="KEGG" id="sand:H3309_09915"/>
<dbReference type="GO" id="GO:0016787">
    <property type="term" value="F:hydrolase activity"/>
    <property type="evidence" value="ECO:0007669"/>
    <property type="project" value="UniProtKB-KW"/>
</dbReference>
<dbReference type="SUPFAM" id="SSF53474">
    <property type="entry name" value="alpha/beta-Hydrolases"/>
    <property type="match status" value="2"/>
</dbReference>
<dbReference type="Gene3D" id="3.40.50.1820">
    <property type="entry name" value="alpha/beta hydrolase"/>
    <property type="match status" value="2"/>
</dbReference>
<feature type="domain" description="AB hydrolase-1" evidence="1">
    <location>
        <begin position="29"/>
        <end position="183"/>
    </location>
</feature>
<dbReference type="PANTHER" id="PTHR43798">
    <property type="entry name" value="MONOACYLGLYCEROL LIPASE"/>
    <property type="match status" value="1"/>
</dbReference>
<proteinExistence type="predicted"/>
<keyword evidence="2" id="KW-0378">Hydrolase</keyword>
<dbReference type="EMBL" id="CP059851">
    <property type="protein sequence ID" value="QMW21724.1"/>
    <property type="molecule type" value="Genomic_DNA"/>
</dbReference>
<dbReference type="InterPro" id="IPR000073">
    <property type="entry name" value="AB_hydrolase_1"/>
</dbReference>
<name>A0A7G5IED2_9SPHN</name>
<accession>A0A7G5IED2</accession>
<gene>
    <name evidence="2" type="ORF">H3309_09915</name>
</gene>
<evidence type="ECO:0000259" key="1">
    <source>
        <dbReference type="Pfam" id="PF00561"/>
    </source>
</evidence>
<dbReference type="RefSeq" id="WP_182294570.1">
    <property type="nucleotide sequence ID" value="NZ_CP059851.1"/>
</dbReference>